<dbReference type="AlphaFoldDB" id="A0A7R9VA45"/>
<reference evidence="2" key="1">
    <citation type="submission" date="2021-01" db="EMBL/GenBank/DDBJ databases">
        <authorList>
            <person name="Corre E."/>
            <person name="Pelletier E."/>
            <person name="Niang G."/>
            <person name="Scheremetjew M."/>
            <person name="Finn R."/>
            <person name="Kale V."/>
            <person name="Holt S."/>
            <person name="Cochrane G."/>
            <person name="Meng A."/>
            <person name="Brown T."/>
            <person name="Cohen L."/>
        </authorList>
    </citation>
    <scope>NUCLEOTIDE SEQUENCE</scope>
    <source>
        <strain evidence="2">CCMP219</strain>
    </source>
</reference>
<evidence type="ECO:0000313" key="2">
    <source>
        <dbReference type="EMBL" id="CAD8289582.1"/>
    </source>
</evidence>
<sequence>MRHSAATTSSRCGLRERSGASPAPGRQPSSAADSSAQLAAPHTFPSASGATSVCGSESGARGGNSNRSSVAEAHGAVSHESMLDERTVGAPSRPARWLGCSRAALGAALPPAAGSAASSECRAEPADQAYRSPMAHGSDATGAGVASAAGEQ</sequence>
<feature type="compositionally biased region" description="Polar residues" evidence="1">
    <location>
        <begin position="45"/>
        <end position="54"/>
    </location>
</feature>
<feature type="compositionally biased region" description="Low complexity" evidence="1">
    <location>
        <begin position="109"/>
        <end position="118"/>
    </location>
</feature>
<feature type="region of interest" description="Disordered" evidence="1">
    <location>
        <begin position="1"/>
        <end position="94"/>
    </location>
</feature>
<accession>A0A7R9VA45</accession>
<feature type="compositionally biased region" description="Polar residues" evidence="1">
    <location>
        <begin position="1"/>
        <end position="11"/>
    </location>
</feature>
<gene>
    <name evidence="2" type="ORF">CEUR00632_LOCUS9621</name>
</gene>
<feature type="region of interest" description="Disordered" evidence="1">
    <location>
        <begin position="109"/>
        <end position="152"/>
    </location>
</feature>
<feature type="compositionally biased region" description="Low complexity" evidence="1">
    <location>
        <begin position="55"/>
        <end position="69"/>
    </location>
</feature>
<feature type="compositionally biased region" description="Low complexity" evidence="1">
    <location>
        <begin position="29"/>
        <end position="40"/>
    </location>
</feature>
<protein>
    <submittedName>
        <fullName evidence="2">Uncharacterized protein</fullName>
    </submittedName>
</protein>
<name>A0A7R9VA45_9CHLO</name>
<dbReference type="EMBL" id="HBEC01020683">
    <property type="protein sequence ID" value="CAD8289582.1"/>
    <property type="molecule type" value="Transcribed_RNA"/>
</dbReference>
<proteinExistence type="predicted"/>
<organism evidence="2">
    <name type="scientific">Chlamydomonas euryale</name>
    <dbReference type="NCBI Taxonomy" id="1486919"/>
    <lineage>
        <taxon>Eukaryota</taxon>
        <taxon>Viridiplantae</taxon>
        <taxon>Chlorophyta</taxon>
        <taxon>core chlorophytes</taxon>
        <taxon>Chlorophyceae</taxon>
        <taxon>CS clade</taxon>
        <taxon>Chlamydomonadales</taxon>
        <taxon>Chlamydomonadaceae</taxon>
        <taxon>Chlamydomonas</taxon>
    </lineage>
</organism>
<evidence type="ECO:0000256" key="1">
    <source>
        <dbReference type="SAM" id="MobiDB-lite"/>
    </source>
</evidence>